<dbReference type="InterPro" id="IPR011904">
    <property type="entry name" value="Ac_CoA_lig"/>
</dbReference>
<evidence type="ECO:0000256" key="4">
    <source>
        <dbReference type="ARBA" id="ARBA00022741"/>
    </source>
</evidence>
<proteinExistence type="inferred from homology"/>
<organism evidence="11 12">
    <name type="scientific">Fistulifera solaris</name>
    <name type="common">Oleaginous diatom</name>
    <dbReference type="NCBI Taxonomy" id="1519565"/>
    <lineage>
        <taxon>Eukaryota</taxon>
        <taxon>Sar</taxon>
        <taxon>Stramenopiles</taxon>
        <taxon>Ochrophyta</taxon>
        <taxon>Bacillariophyta</taxon>
        <taxon>Bacillariophyceae</taxon>
        <taxon>Bacillariophycidae</taxon>
        <taxon>Naviculales</taxon>
        <taxon>Naviculaceae</taxon>
        <taxon>Fistulifera</taxon>
    </lineage>
</organism>
<evidence type="ECO:0000259" key="10">
    <source>
        <dbReference type="Pfam" id="PF16177"/>
    </source>
</evidence>
<dbReference type="Gene3D" id="3.20.20.100">
    <property type="entry name" value="NADP-dependent oxidoreductase domain"/>
    <property type="match status" value="1"/>
</dbReference>
<dbReference type="InterPro" id="IPR000873">
    <property type="entry name" value="AMP-dep_synth/lig_dom"/>
</dbReference>
<comment type="caution">
    <text evidence="11">The sequence shown here is derived from an EMBL/GenBank/DDBJ whole genome shotgun (WGS) entry which is preliminary data.</text>
</comment>
<dbReference type="CDD" id="cd05966">
    <property type="entry name" value="ACS"/>
    <property type="match status" value="1"/>
</dbReference>
<keyword evidence="6" id="KW-0732">Signal</keyword>
<evidence type="ECO:0000313" key="12">
    <source>
        <dbReference type="Proteomes" id="UP000198406"/>
    </source>
</evidence>
<evidence type="ECO:0000256" key="1">
    <source>
        <dbReference type="ARBA" id="ARBA00006432"/>
    </source>
</evidence>
<evidence type="ECO:0000259" key="9">
    <source>
        <dbReference type="Pfam" id="PF13193"/>
    </source>
</evidence>
<dbReference type="Proteomes" id="UP000198406">
    <property type="component" value="Unassembled WGS sequence"/>
</dbReference>
<evidence type="ECO:0000256" key="2">
    <source>
        <dbReference type="ARBA" id="ARBA00013275"/>
    </source>
</evidence>
<dbReference type="InterPro" id="IPR018170">
    <property type="entry name" value="Aldo/ket_reductase_CS"/>
</dbReference>
<dbReference type="PROSITE" id="PS00062">
    <property type="entry name" value="ALDOKETO_REDUCTASE_2"/>
    <property type="match status" value="1"/>
</dbReference>
<dbReference type="Gene3D" id="3.40.50.12780">
    <property type="entry name" value="N-terminal domain of ligase-like"/>
    <property type="match status" value="1"/>
</dbReference>
<keyword evidence="5" id="KW-0067">ATP-binding</keyword>
<dbReference type="FunFam" id="3.30.300.30:FF:000004">
    <property type="entry name" value="Acetyl-coenzyme A synthetase"/>
    <property type="match status" value="1"/>
</dbReference>
<dbReference type="GO" id="GO:0005524">
    <property type="term" value="F:ATP binding"/>
    <property type="evidence" value="ECO:0007669"/>
    <property type="project" value="UniProtKB-KW"/>
</dbReference>
<evidence type="ECO:0000256" key="3">
    <source>
        <dbReference type="ARBA" id="ARBA00022598"/>
    </source>
</evidence>
<gene>
    <name evidence="11" type="ORF">FisN_22Lh084</name>
</gene>
<protein>
    <recommendedName>
        <fullName evidence="2">acetate--CoA ligase</fullName>
        <ecNumber evidence="2">6.2.1.1</ecNumber>
    </recommendedName>
</protein>
<dbReference type="InterPro" id="IPR045851">
    <property type="entry name" value="AMP-bd_C_sf"/>
</dbReference>
<feature type="domain" description="AMP-binding enzyme C-terminal" evidence="9">
    <location>
        <begin position="914"/>
        <end position="992"/>
    </location>
</feature>
<dbReference type="GO" id="GO:0016491">
    <property type="term" value="F:oxidoreductase activity"/>
    <property type="evidence" value="ECO:0007669"/>
    <property type="project" value="InterPro"/>
</dbReference>
<evidence type="ECO:0000256" key="5">
    <source>
        <dbReference type="ARBA" id="ARBA00022840"/>
    </source>
</evidence>
<dbReference type="InterPro" id="IPR025110">
    <property type="entry name" value="AMP-bd_C"/>
</dbReference>
<accession>A0A1Z5JBS8</accession>
<dbReference type="Pfam" id="PF16177">
    <property type="entry name" value="ACAS_N"/>
    <property type="match status" value="1"/>
</dbReference>
<dbReference type="Pfam" id="PF00501">
    <property type="entry name" value="AMP-binding"/>
    <property type="match status" value="1"/>
</dbReference>
<dbReference type="GO" id="GO:0016208">
    <property type="term" value="F:AMP binding"/>
    <property type="evidence" value="ECO:0007669"/>
    <property type="project" value="InterPro"/>
</dbReference>
<dbReference type="InterPro" id="IPR020845">
    <property type="entry name" value="AMP-binding_CS"/>
</dbReference>
<reference evidence="11 12" key="1">
    <citation type="journal article" date="2015" name="Plant Cell">
        <title>Oil accumulation by the oleaginous diatom Fistulifera solaris as revealed by the genome and transcriptome.</title>
        <authorList>
            <person name="Tanaka T."/>
            <person name="Maeda Y."/>
            <person name="Veluchamy A."/>
            <person name="Tanaka M."/>
            <person name="Abida H."/>
            <person name="Marechal E."/>
            <person name="Bowler C."/>
            <person name="Muto M."/>
            <person name="Sunaga Y."/>
            <person name="Tanaka M."/>
            <person name="Yoshino T."/>
            <person name="Taniguchi T."/>
            <person name="Fukuda Y."/>
            <person name="Nemoto M."/>
            <person name="Matsumoto M."/>
            <person name="Wong P.S."/>
            <person name="Aburatani S."/>
            <person name="Fujibuchi W."/>
        </authorList>
    </citation>
    <scope>NUCLEOTIDE SEQUENCE [LARGE SCALE GENOMIC DNA]</scope>
    <source>
        <strain evidence="11 12">JPCC DA0580</strain>
    </source>
</reference>
<comment type="similarity">
    <text evidence="1">Belongs to the ATP-dependent AMP-binding enzyme family.</text>
</comment>
<dbReference type="CDD" id="cd19071">
    <property type="entry name" value="AKR_AKR1-5-like"/>
    <property type="match status" value="1"/>
</dbReference>
<keyword evidence="3 11" id="KW-0436">Ligase</keyword>
<keyword evidence="12" id="KW-1185">Reference proteome</keyword>
<dbReference type="InterPro" id="IPR032387">
    <property type="entry name" value="ACAS_N"/>
</dbReference>
<evidence type="ECO:0000259" key="7">
    <source>
        <dbReference type="Pfam" id="PF00248"/>
    </source>
</evidence>
<evidence type="ECO:0000259" key="8">
    <source>
        <dbReference type="Pfam" id="PF00501"/>
    </source>
</evidence>
<dbReference type="OrthoDB" id="1706066at2759"/>
<dbReference type="PANTHER" id="PTHR24095">
    <property type="entry name" value="ACETYL-COENZYME A SYNTHETASE"/>
    <property type="match status" value="1"/>
</dbReference>
<dbReference type="GO" id="GO:0003987">
    <property type="term" value="F:acetate-CoA ligase activity"/>
    <property type="evidence" value="ECO:0007669"/>
    <property type="project" value="UniProtKB-EC"/>
</dbReference>
<dbReference type="FunCoup" id="A0A1Z5JBS8">
    <property type="interactions" value="474"/>
</dbReference>
<dbReference type="InterPro" id="IPR036812">
    <property type="entry name" value="NAD(P)_OxRdtase_dom_sf"/>
</dbReference>
<feature type="domain" description="AMP-dependent synthetase/ligase" evidence="8">
    <location>
        <begin position="458"/>
        <end position="852"/>
    </location>
</feature>
<evidence type="ECO:0000256" key="6">
    <source>
        <dbReference type="SAM" id="SignalP"/>
    </source>
</evidence>
<feature type="signal peptide" evidence="6">
    <location>
        <begin position="1"/>
        <end position="21"/>
    </location>
</feature>
<dbReference type="Gene3D" id="3.30.300.30">
    <property type="match status" value="1"/>
</dbReference>
<dbReference type="EMBL" id="BDSP01000041">
    <property type="protein sequence ID" value="GAX11409.1"/>
    <property type="molecule type" value="Genomic_DNA"/>
</dbReference>
<evidence type="ECO:0000313" key="11">
    <source>
        <dbReference type="EMBL" id="GAX11409.1"/>
    </source>
</evidence>
<dbReference type="InterPro" id="IPR020471">
    <property type="entry name" value="AKR"/>
</dbReference>
<dbReference type="InterPro" id="IPR023210">
    <property type="entry name" value="NADP_OxRdtase_dom"/>
</dbReference>
<keyword evidence="4" id="KW-0547">Nucleotide-binding</keyword>
<dbReference type="EC" id="6.2.1.1" evidence="2"/>
<name>A0A1Z5JBS8_FISSO</name>
<dbReference type="PROSITE" id="PS00455">
    <property type="entry name" value="AMP_BINDING"/>
    <property type="match status" value="1"/>
</dbReference>
<dbReference type="AlphaFoldDB" id="A0A1Z5JBS8"/>
<dbReference type="InterPro" id="IPR042099">
    <property type="entry name" value="ANL_N_sf"/>
</dbReference>
<dbReference type="FunFam" id="3.40.50.12780:FF:000001">
    <property type="entry name" value="Acetyl-coenzyme A synthetase"/>
    <property type="match status" value="1"/>
</dbReference>
<feature type="chain" id="PRO_5012712589" description="acetate--CoA ligase" evidence="6">
    <location>
        <begin position="22"/>
        <end position="1033"/>
    </location>
</feature>
<feature type="domain" description="NADP-dependent oxidoreductase" evidence="7">
    <location>
        <begin position="82"/>
        <end position="349"/>
    </location>
</feature>
<dbReference type="Pfam" id="PF00248">
    <property type="entry name" value="Aldo_ket_red"/>
    <property type="match status" value="1"/>
</dbReference>
<dbReference type="InParanoid" id="A0A1Z5JBS8"/>
<dbReference type="NCBIfam" id="NF001208">
    <property type="entry name" value="PRK00174.1"/>
    <property type="match status" value="1"/>
</dbReference>
<dbReference type="Pfam" id="PF13193">
    <property type="entry name" value="AMP-binding_C"/>
    <property type="match status" value="1"/>
</dbReference>
<dbReference type="SUPFAM" id="SSF51430">
    <property type="entry name" value="NAD(P)-linked oxidoreductase"/>
    <property type="match status" value="1"/>
</dbReference>
<feature type="domain" description="Acetyl-coenzyme A synthetase N-terminal" evidence="10">
    <location>
        <begin position="396"/>
        <end position="452"/>
    </location>
</feature>
<dbReference type="GO" id="GO:0019427">
    <property type="term" value="P:acetyl-CoA biosynthetic process from acetate"/>
    <property type="evidence" value="ECO:0007669"/>
    <property type="project" value="InterPro"/>
</dbReference>
<sequence length="1033" mass="114453">MRTQLQKCCIVIALLVRPAVTEEGGACASSYDTPPPPPLAIPTVTLHNGVEMPLLQLGTAQLVAFPGKDPTVHSTFRGMLPERGYRQIELALQKGVRAFDTAYIYRTPRSMGYVLGEWLRTQRLENRNQVWITTKIFHPDATASTFATNQMADMPHMTPEQVTTTAQKQFEANLIELGVGYVDLMLLHWPAGWNEGTAADNRQRRSAAWKVLENAYEKGWVRSIGVSNFSPDHLEQLKEDGARIQPMVNQFEASVTLQYPKILSYCQAHDIIPQAYSPFGRGYAEMPPLVFELASKYGKDGGQIALRYLYQLGYSIVYLTNTETRMVSNSDIFDFELSDIEMKALDSLNRPDGGWGLPNPHEILDCNKMTEKSLAPHVIAKEIAPLGEGAMSLDDYKQLYAQSIADPSAFWSAEAQKRLDWFTPFSQGLAGDFHAGDVTWFAGGKLNVCYNAVDRHVLNGNGDQVAMVFEGDEPTDIRKITYLELQRKVSQIANALKMSGVRKGDVVTVYLPMIPELAMTMLACARIGALHSVVFAGFSAEALAQRISAAASKFLITADQGRRGGKSIPLKDIANAAREKLDCEELLEKVLVFERFYHPESELPYERMPKDVRMDELVAEQRPYCPPETMDSEDGLFLLYTSGSTGKPKGLMHTSGGYALYAAFTTQNTFDLREGDLFACVADCGWITGHTYVVYGPLLNGSTTFLFESTPVYPDPGRYWDMVQRHKITQFYTAPTAIRLLMRYGDEYPTKYDTSTVRVLGSVGEPINPEAFRWYFEVVGKSKCTVVDTYWQTETGGHVVTNFPGITPMKPGSCTLPSYGIATAVLDPLAGTPVTEPDEKGHYEGVLAISKPWPGMARTCINAHQRYLKTYLHVYKGYYFTGDSVILDQDGYHWIIGRVDDVLNVSGHRIGTAEVESALVAHGAVAQAAVVGQPHEIKGQSIAAFVMLVEGQSESEALVNELKNLVRKEIGGFASPDMILVTPSLPMTRSGKIMRRILRKIVCHEVDSLGDTSTLADPSIVDVLIEKVASFNK</sequence>
<dbReference type="SUPFAM" id="SSF56801">
    <property type="entry name" value="Acetyl-CoA synthetase-like"/>
    <property type="match status" value="1"/>
</dbReference>
<dbReference type="PANTHER" id="PTHR24095:SF14">
    <property type="entry name" value="ACETYL-COENZYME A SYNTHETASE 1"/>
    <property type="match status" value="1"/>
</dbReference>
<dbReference type="NCBIfam" id="TIGR02188">
    <property type="entry name" value="Ac_CoA_lig_AcsA"/>
    <property type="match status" value="1"/>
</dbReference>
<dbReference type="PRINTS" id="PR00069">
    <property type="entry name" value="ALDKETRDTASE"/>
</dbReference>